<keyword evidence="4" id="KW-0507">mRNA processing</keyword>
<dbReference type="Gene3D" id="6.10.250.1290">
    <property type="match status" value="1"/>
</dbReference>
<evidence type="ECO:0000256" key="5">
    <source>
        <dbReference type="ARBA" id="ARBA00022728"/>
    </source>
</evidence>
<keyword evidence="10" id="KW-0508">mRNA splicing</keyword>
<dbReference type="GO" id="GO:0005681">
    <property type="term" value="C:spliceosomal complex"/>
    <property type="evidence" value="ECO:0007669"/>
    <property type="project" value="UniProtKB-KW"/>
</dbReference>
<keyword evidence="6" id="KW-0694">RNA-binding</keyword>
<keyword evidence="9" id="KW-0804">Transcription</keyword>
<dbReference type="CDD" id="cd22674">
    <property type="entry name" value="FHA_PPP1R8"/>
    <property type="match status" value="1"/>
</dbReference>
<dbReference type="GO" id="GO:0008380">
    <property type="term" value="P:RNA splicing"/>
    <property type="evidence" value="ECO:0007669"/>
    <property type="project" value="UniProtKB-KW"/>
</dbReference>
<dbReference type="OrthoDB" id="4096268at2759"/>
<name>A0A3B0J136_DROGU</name>
<dbReference type="Pfam" id="PF00498">
    <property type="entry name" value="FHA"/>
    <property type="match status" value="1"/>
</dbReference>
<evidence type="ECO:0000256" key="9">
    <source>
        <dbReference type="ARBA" id="ARBA00023163"/>
    </source>
</evidence>
<evidence type="ECO:0000256" key="12">
    <source>
        <dbReference type="ARBA" id="ARBA00068386"/>
    </source>
</evidence>
<evidence type="ECO:0000256" key="8">
    <source>
        <dbReference type="ARBA" id="ARBA00023125"/>
    </source>
</evidence>
<keyword evidence="5" id="KW-0747">Spliceosome</keyword>
<dbReference type="GO" id="GO:0003677">
    <property type="term" value="F:DNA binding"/>
    <property type="evidence" value="ECO:0007669"/>
    <property type="project" value="UniProtKB-KW"/>
</dbReference>
<dbReference type="InterPro" id="IPR008984">
    <property type="entry name" value="SMAD_FHA_dom_sf"/>
</dbReference>
<dbReference type="Gene3D" id="2.60.200.20">
    <property type="match status" value="1"/>
</dbReference>
<evidence type="ECO:0000256" key="10">
    <source>
        <dbReference type="ARBA" id="ARBA00023187"/>
    </source>
</evidence>
<dbReference type="GO" id="GO:0016607">
    <property type="term" value="C:nuclear speck"/>
    <property type="evidence" value="ECO:0007669"/>
    <property type="project" value="UniProtKB-SubCell"/>
</dbReference>
<keyword evidence="8" id="KW-0238">DNA-binding</keyword>
<keyword evidence="11" id="KW-0539">Nucleus</keyword>
<comment type="subcellular location">
    <subcellularLocation>
        <location evidence="1">Nucleus speckle</location>
    </subcellularLocation>
</comment>
<evidence type="ECO:0000313" key="16">
    <source>
        <dbReference type="Proteomes" id="UP000268350"/>
    </source>
</evidence>
<dbReference type="GO" id="GO:0003723">
    <property type="term" value="F:RNA binding"/>
    <property type="evidence" value="ECO:0007669"/>
    <property type="project" value="UniProtKB-KW"/>
</dbReference>
<keyword evidence="3" id="KW-0597">Phosphoprotein</keyword>
<keyword evidence="15" id="KW-0436">Ligase</keyword>
<evidence type="ECO:0000256" key="4">
    <source>
        <dbReference type="ARBA" id="ARBA00022664"/>
    </source>
</evidence>
<sequence>MANSYDIPSWAGKPPTGLHLDVLKDDKLVQKLMVDDKKCYLFGRNSQMNDFCIDHASCSRVHAAFVYHKHLNITYLVDLGSTHGTFIGTLRLEAHKPTQLQINSQFHFGASTRNYILRERPSAGQHTNIMEDLPISETGDGALLGLPESQTELDNLTEYNTAHNRRISMLGIDDDTNMRKQNALKQGRRSRNVTFNDEEIVINPEDVDPNVGRFRNLVQTTVVPAKRSRYDLNHMGIHSGHSSLAAANAASVQQMFQQSLAESKHLQHREMSALQASPQSPSNSLYQGLPEVHGKSDLEPISPLSIGSKLGLLLPNPAPEVMPVFEEEVEPTSTLAQKLAVANAGGEWETKRFPPDMALHITFAFRPSATPCGGSTRLEWRGRWSGTPEEEIRQGGLARTQANAGPVVIEIEFLPLTIKESFQASLVII</sequence>
<dbReference type="Proteomes" id="UP000268350">
    <property type="component" value="Unassembled WGS sequence"/>
</dbReference>
<keyword evidence="16" id="KW-1185">Reference proteome</keyword>
<evidence type="ECO:0000259" key="14">
    <source>
        <dbReference type="PROSITE" id="PS50006"/>
    </source>
</evidence>
<evidence type="ECO:0000256" key="13">
    <source>
        <dbReference type="ARBA" id="ARBA00077703"/>
    </source>
</evidence>
<dbReference type="InterPro" id="IPR050923">
    <property type="entry name" value="Cell_Proc_Reg/RNA_Proc"/>
</dbReference>
<evidence type="ECO:0000256" key="3">
    <source>
        <dbReference type="ARBA" id="ARBA00022553"/>
    </source>
</evidence>
<keyword evidence="7" id="KW-0805">Transcription regulation</keyword>
<keyword evidence="2" id="KW-0678">Repressor</keyword>
<reference evidence="16" key="1">
    <citation type="submission" date="2018-01" db="EMBL/GenBank/DDBJ databases">
        <authorList>
            <person name="Alioto T."/>
            <person name="Alioto T."/>
        </authorList>
    </citation>
    <scope>NUCLEOTIDE SEQUENCE [LARGE SCALE GENOMIC DNA]</scope>
</reference>
<dbReference type="FunFam" id="2.60.200.20:FF:000012">
    <property type="entry name" value="Nuclear inhibitor of protein phosphatase 1"/>
    <property type="match status" value="1"/>
</dbReference>
<feature type="domain" description="FHA" evidence="14">
    <location>
        <begin position="40"/>
        <end position="92"/>
    </location>
</feature>
<protein>
    <recommendedName>
        <fullName evidence="12">Nuclear inhibitor of protein phosphatase 1</fullName>
    </recommendedName>
    <alternativeName>
        <fullName evidence="13">Protein phosphatase 1 regulatory inhibitor subunit 8</fullName>
    </alternativeName>
</protein>
<gene>
    <name evidence="15" type="ORF">DGUA_6G002497</name>
</gene>
<dbReference type="InterPro" id="IPR000253">
    <property type="entry name" value="FHA_dom"/>
</dbReference>
<dbReference type="SUPFAM" id="SSF49879">
    <property type="entry name" value="SMAD/FHA domain"/>
    <property type="match status" value="1"/>
</dbReference>
<evidence type="ECO:0000256" key="2">
    <source>
        <dbReference type="ARBA" id="ARBA00022491"/>
    </source>
</evidence>
<evidence type="ECO:0000256" key="1">
    <source>
        <dbReference type="ARBA" id="ARBA00004324"/>
    </source>
</evidence>
<dbReference type="EMBL" id="OUUW01000001">
    <property type="protein sequence ID" value="SPP74804.1"/>
    <property type="molecule type" value="Genomic_DNA"/>
</dbReference>
<dbReference type="GO" id="GO:0016874">
    <property type="term" value="F:ligase activity"/>
    <property type="evidence" value="ECO:0007669"/>
    <property type="project" value="UniProtKB-KW"/>
</dbReference>
<dbReference type="SMART" id="SM00240">
    <property type="entry name" value="FHA"/>
    <property type="match status" value="1"/>
</dbReference>
<evidence type="ECO:0000256" key="7">
    <source>
        <dbReference type="ARBA" id="ARBA00023015"/>
    </source>
</evidence>
<dbReference type="PROSITE" id="PS50006">
    <property type="entry name" value="FHA_DOMAIN"/>
    <property type="match status" value="1"/>
</dbReference>
<dbReference type="GO" id="GO:0006397">
    <property type="term" value="P:mRNA processing"/>
    <property type="evidence" value="ECO:0007669"/>
    <property type="project" value="UniProtKB-KW"/>
</dbReference>
<accession>A0A3B0J136</accession>
<dbReference type="STRING" id="7266.A0A3B0J136"/>
<dbReference type="AlphaFoldDB" id="A0A3B0J136"/>
<evidence type="ECO:0000256" key="6">
    <source>
        <dbReference type="ARBA" id="ARBA00022884"/>
    </source>
</evidence>
<proteinExistence type="predicted"/>
<dbReference type="PANTHER" id="PTHR23308">
    <property type="entry name" value="NUCLEAR INHIBITOR OF PROTEIN PHOSPHATASE-1"/>
    <property type="match status" value="1"/>
</dbReference>
<evidence type="ECO:0000313" key="15">
    <source>
        <dbReference type="EMBL" id="SPP74804.1"/>
    </source>
</evidence>
<evidence type="ECO:0000256" key="11">
    <source>
        <dbReference type="ARBA" id="ARBA00023242"/>
    </source>
</evidence>
<organism evidence="15 16">
    <name type="scientific">Drosophila guanche</name>
    <name type="common">Fruit fly</name>
    <dbReference type="NCBI Taxonomy" id="7266"/>
    <lineage>
        <taxon>Eukaryota</taxon>
        <taxon>Metazoa</taxon>
        <taxon>Ecdysozoa</taxon>
        <taxon>Arthropoda</taxon>
        <taxon>Hexapoda</taxon>
        <taxon>Insecta</taxon>
        <taxon>Pterygota</taxon>
        <taxon>Neoptera</taxon>
        <taxon>Endopterygota</taxon>
        <taxon>Diptera</taxon>
        <taxon>Brachycera</taxon>
        <taxon>Muscomorpha</taxon>
        <taxon>Ephydroidea</taxon>
        <taxon>Drosophilidae</taxon>
        <taxon>Drosophila</taxon>
        <taxon>Sophophora</taxon>
    </lineage>
</organism>